<feature type="transmembrane region" description="Helical" evidence="12">
    <location>
        <begin position="317"/>
        <end position="341"/>
    </location>
</feature>
<evidence type="ECO:0000256" key="8">
    <source>
        <dbReference type="ARBA" id="ARBA00023053"/>
    </source>
</evidence>
<feature type="transmembrane region" description="Helical" evidence="12">
    <location>
        <begin position="230"/>
        <end position="247"/>
    </location>
</feature>
<protein>
    <submittedName>
        <fullName evidence="14">Sodium:proton antiporter</fullName>
    </submittedName>
</protein>
<dbReference type="Pfam" id="PF00999">
    <property type="entry name" value="Na_H_Exchanger"/>
    <property type="match status" value="1"/>
</dbReference>
<keyword evidence="10 12" id="KW-0472">Membrane</keyword>
<name>A0ABS8EKT2_9FLAO</name>
<dbReference type="InterPro" id="IPR006153">
    <property type="entry name" value="Cation/H_exchanger_TM"/>
</dbReference>
<keyword evidence="9" id="KW-0406">Ion transport</keyword>
<evidence type="ECO:0000256" key="7">
    <source>
        <dbReference type="ARBA" id="ARBA00022989"/>
    </source>
</evidence>
<comment type="similarity">
    <text evidence="2">Belongs to the monovalent cation:proton antiporter 1 (CPA1) transporter (TC 2.A.36) family.</text>
</comment>
<keyword evidence="8" id="KW-0915">Sodium</keyword>
<dbReference type="PANTHER" id="PTHR10110">
    <property type="entry name" value="SODIUM/HYDROGEN EXCHANGER"/>
    <property type="match status" value="1"/>
</dbReference>
<keyword evidence="11" id="KW-0739">Sodium transport</keyword>
<evidence type="ECO:0000256" key="1">
    <source>
        <dbReference type="ARBA" id="ARBA00004651"/>
    </source>
</evidence>
<keyword evidence="5" id="KW-1003">Cell membrane</keyword>
<feature type="transmembrane region" description="Helical" evidence="12">
    <location>
        <begin position="130"/>
        <end position="151"/>
    </location>
</feature>
<gene>
    <name evidence="14" type="ORF">J1C55_04455</name>
</gene>
<reference evidence="15" key="1">
    <citation type="submission" date="2021-03" db="EMBL/GenBank/DDBJ databases">
        <title>Genome of Cognatishimia sp. F0-27.</title>
        <authorList>
            <person name="Ping X."/>
        </authorList>
    </citation>
    <scope>NUCLEOTIDE SEQUENCE [LARGE SCALE GENOMIC DNA]</scope>
    <source>
        <strain evidence="15">E313</strain>
    </source>
</reference>
<evidence type="ECO:0000256" key="3">
    <source>
        <dbReference type="ARBA" id="ARBA00022448"/>
    </source>
</evidence>
<accession>A0ABS8EKT2</accession>
<feature type="transmembrane region" description="Helical" evidence="12">
    <location>
        <begin position="253"/>
        <end position="272"/>
    </location>
</feature>
<feature type="transmembrane region" description="Helical" evidence="12">
    <location>
        <begin position="201"/>
        <end position="218"/>
    </location>
</feature>
<keyword evidence="3" id="KW-0813">Transport</keyword>
<feature type="transmembrane region" description="Helical" evidence="12">
    <location>
        <begin position="353"/>
        <end position="374"/>
    </location>
</feature>
<evidence type="ECO:0000256" key="4">
    <source>
        <dbReference type="ARBA" id="ARBA00022449"/>
    </source>
</evidence>
<dbReference type="InterPro" id="IPR018422">
    <property type="entry name" value="Cation/H_exchanger_CPA1"/>
</dbReference>
<keyword evidence="4" id="KW-0050">Antiport</keyword>
<keyword evidence="15" id="KW-1185">Reference proteome</keyword>
<dbReference type="Gene3D" id="6.10.140.1330">
    <property type="match status" value="1"/>
</dbReference>
<feature type="transmembrane region" description="Helical" evidence="12">
    <location>
        <begin position="293"/>
        <end position="311"/>
    </location>
</feature>
<comment type="caution">
    <text evidence="14">The sequence shown here is derived from an EMBL/GenBank/DDBJ whole genome shotgun (WGS) entry which is preliminary data.</text>
</comment>
<organism evidence="14 15">
    <name type="scientific">Winogradskyella immobilis</name>
    <dbReference type="NCBI Taxonomy" id="2816852"/>
    <lineage>
        <taxon>Bacteria</taxon>
        <taxon>Pseudomonadati</taxon>
        <taxon>Bacteroidota</taxon>
        <taxon>Flavobacteriia</taxon>
        <taxon>Flavobacteriales</taxon>
        <taxon>Flavobacteriaceae</taxon>
        <taxon>Winogradskyella</taxon>
    </lineage>
</organism>
<evidence type="ECO:0000259" key="13">
    <source>
        <dbReference type="Pfam" id="PF00999"/>
    </source>
</evidence>
<evidence type="ECO:0000256" key="6">
    <source>
        <dbReference type="ARBA" id="ARBA00022692"/>
    </source>
</evidence>
<feature type="transmembrane region" description="Helical" evidence="12">
    <location>
        <begin position="6"/>
        <end position="22"/>
    </location>
</feature>
<evidence type="ECO:0000313" key="15">
    <source>
        <dbReference type="Proteomes" id="UP000778797"/>
    </source>
</evidence>
<feature type="transmembrane region" description="Helical" evidence="12">
    <location>
        <begin position="68"/>
        <end position="85"/>
    </location>
</feature>
<feature type="transmembrane region" description="Helical" evidence="12">
    <location>
        <begin position="172"/>
        <end position="189"/>
    </location>
</feature>
<feature type="domain" description="Cation/H+ exchanger transmembrane" evidence="13">
    <location>
        <begin position="14"/>
        <end position="405"/>
    </location>
</feature>
<comment type="subcellular location">
    <subcellularLocation>
        <location evidence="1">Cell membrane</location>
        <topology evidence="1">Multi-pass membrane protein</topology>
    </subcellularLocation>
</comment>
<sequence>MFDVFIGITALAGLLSYLNYKFLRLPETIGIMILSIAVSLLFASVYFIDKIHFVEFTLAVRGIDFKTILFDFLLGILLFAGSIHVNLHGLLKEKGSVIIYATFGVLISTFLIGTVFFYTTNAMGLPIDYMYCLVFGSLISPTDPVAVLALLKKAGAPKHMEIKIVGESLFNDGVGIVVFLSLFSLATMAQEFEILHIAEEFALEAGGGLLMGFVLGFIGKRCIKSIIDQPIIAVHISLAIVLGGYWLSGFLHVSGAIAMVVAGLIIGHSLHSKEVSEDLKTHMNIFWKVLDEIFNAVLFVLIGIEIIALDFNFTHLLLGIISIFIVLFSRYIAIFLSNFLLKKSHKADNKERIILTWAGLRGGISIALALTLPEGDIKDIILYATYVIVVFSIIVQGLSVEKLIKKLLS</sequence>
<dbReference type="EMBL" id="JAFMPT010000004">
    <property type="protein sequence ID" value="MCC1483833.1"/>
    <property type="molecule type" value="Genomic_DNA"/>
</dbReference>
<evidence type="ECO:0000256" key="2">
    <source>
        <dbReference type="ARBA" id="ARBA00007367"/>
    </source>
</evidence>
<keyword evidence="7 12" id="KW-1133">Transmembrane helix</keyword>
<evidence type="ECO:0000256" key="12">
    <source>
        <dbReference type="SAM" id="Phobius"/>
    </source>
</evidence>
<feature type="transmembrane region" description="Helical" evidence="12">
    <location>
        <begin position="380"/>
        <end position="400"/>
    </location>
</feature>
<evidence type="ECO:0000256" key="10">
    <source>
        <dbReference type="ARBA" id="ARBA00023136"/>
    </source>
</evidence>
<proteinExistence type="inferred from homology"/>
<dbReference type="PANTHER" id="PTHR10110:SF195">
    <property type="entry name" value="NA(+)_H(+) ANTIPORTER NHAS2"/>
    <property type="match status" value="1"/>
</dbReference>
<evidence type="ECO:0000256" key="11">
    <source>
        <dbReference type="ARBA" id="ARBA00023201"/>
    </source>
</evidence>
<evidence type="ECO:0000256" key="9">
    <source>
        <dbReference type="ARBA" id="ARBA00023065"/>
    </source>
</evidence>
<keyword evidence="6 12" id="KW-0812">Transmembrane</keyword>
<evidence type="ECO:0000256" key="5">
    <source>
        <dbReference type="ARBA" id="ARBA00022475"/>
    </source>
</evidence>
<dbReference type="Proteomes" id="UP000778797">
    <property type="component" value="Unassembled WGS sequence"/>
</dbReference>
<dbReference type="RefSeq" id="WP_227476281.1">
    <property type="nucleotide sequence ID" value="NZ_JAFMPT010000004.1"/>
</dbReference>
<evidence type="ECO:0000313" key="14">
    <source>
        <dbReference type="EMBL" id="MCC1483833.1"/>
    </source>
</evidence>
<reference evidence="15" key="2">
    <citation type="submission" date="2023-07" db="EMBL/GenBank/DDBJ databases">
        <title>Genome of Winogradskyella sp. E313.</title>
        <authorList>
            <person name="Zhou Y."/>
        </authorList>
    </citation>
    <scope>NUCLEOTIDE SEQUENCE [LARGE SCALE GENOMIC DNA]</scope>
    <source>
        <strain evidence="15">E313</strain>
    </source>
</reference>
<feature type="transmembrane region" description="Helical" evidence="12">
    <location>
        <begin position="29"/>
        <end position="48"/>
    </location>
</feature>
<feature type="transmembrane region" description="Helical" evidence="12">
    <location>
        <begin position="97"/>
        <end position="118"/>
    </location>
</feature>